<sequence>MQPHSPGAGRLTTHVLDTALGRPAKGLRVDLYRIEGEAHHHLKSAETNADGRCDAPLLSGESMKAGTYELRFHAGDYLDRSGDGPMFLDVIPIRFGLADEGAHYHVPLLLSPYGYSTYRGS</sequence>
<dbReference type="PROSITE" id="PS00768">
    <property type="entry name" value="TRANSTHYRETIN_1"/>
    <property type="match status" value="1"/>
</dbReference>
<evidence type="ECO:0000256" key="6">
    <source>
        <dbReference type="ARBA" id="ARBA00022801"/>
    </source>
</evidence>
<comment type="similarity">
    <text evidence="3 7">Belongs to the transthyretin family. 5-hydroxyisourate hydrolase subfamily.</text>
</comment>
<keyword evidence="5 7" id="KW-0659">Purine metabolism</keyword>
<dbReference type="OrthoDB" id="9792386at2"/>
<dbReference type="InterPro" id="IPR036817">
    <property type="entry name" value="Transthyretin/HIU_hydrolase_sf"/>
</dbReference>
<evidence type="ECO:0000313" key="9">
    <source>
        <dbReference type="EMBL" id="RAX38224.1"/>
    </source>
</evidence>
<evidence type="ECO:0000256" key="2">
    <source>
        <dbReference type="ARBA" id="ARBA00002704"/>
    </source>
</evidence>
<comment type="caution">
    <text evidence="9">The sequence shown here is derived from an EMBL/GenBank/DDBJ whole genome shotgun (WGS) entry which is preliminary data.</text>
</comment>
<dbReference type="EMBL" id="QMKK01000054">
    <property type="protein sequence ID" value="RAX38224.1"/>
    <property type="molecule type" value="Genomic_DNA"/>
</dbReference>
<accession>A0A329Y8D8</accession>
<evidence type="ECO:0000256" key="5">
    <source>
        <dbReference type="ARBA" id="ARBA00022631"/>
    </source>
</evidence>
<dbReference type="GO" id="GO:0033971">
    <property type="term" value="F:hydroxyisourate hydrolase activity"/>
    <property type="evidence" value="ECO:0007669"/>
    <property type="project" value="UniProtKB-EC"/>
</dbReference>
<reference evidence="9 10" key="1">
    <citation type="submission" date="2018-06" db="EMBL/GenBank/DDBJ databases">
        <title>Whole Genome Sequence of an efficient microsymbiont, Rhizobium tropici.</title>
        <authorList>
            <person name="Srinivasan R."/>
            <person name="Singh H.V."/>
            <person name="Srivastava R."/>
            <person name="Kumari B."/>
            <person name="Radhakrishna A."/>
        </authorList>
    </citation>
    <scope>NUCLEOTIDE SEQUENCE [LARGE SCALE GENOMIC DNA]</scope>
    <source>
        <strain evidence="9 10">IGFRI Rhizo-19</strain>
    </source>
</reference>
<comment type="subunit">
    <text evidence="4 7">Homotetramer.</text>
</comment>
<dbReference type="RefSeq" id="WP_112344718.1">
    <property type="nucleotide sequence ID" value="NZ_QMKK01000054.1"/>
</dbReference>
<organism evidence="9 10">
    <name type="scientific">Rhizobium tropici</name>
    <dbReference type="NCBI Taxonomy" id="398"/>
    <lineage>
        <taxon>Bacteria</taxon>
        <taxon>Pseudomonadati</taxon>
        <taxon>Pseudomonadota</taxon>
        <taxon>Alphaproteobacteria</taxon>
        <taxon>Hyphomicrobiales</taxon>
        <taxon>Rhizobiaceae</taxon>
        <taxon>Rhizobium/Agrobacterium group</taxon>
        <taxon>Rhizobium</taxon>
    </lineage>
</organism>
<dbReference type="PROSITE" id="PS00769">
    <property type="entry name" value="TRANSTHYRETIN_2"/>
    <property type="match status" value="1"/>
</dbReference>
<evidence type="ECO:0000256" key="4">
    <source>
        <dbReference type="ARBA" id="ARBA00011881"/>
    </source>
</evidence>
<comment type="catalytic activity">
    <reaction evidence="1 7">
        <text>5-hydroxyisourate + H2O = 5-hydroxy-2-oxo-4-ureido-2,5-dihydro-1H-imidazole-5-carboxylate + H(+)</text>
        <dbReference type="Rhea" id="RHEA:23736"/>
        <dbReference type="ChEBI" id="CHEBI:15377"/>
        <dbReference type="ChEBI" id="CHEBI:15378"/>
        <dbReference type="ChEBI" id="CHEBI:18072"/>
        <dbReference type="ChEBI" id="CHEBI:58639"/>
        <dbReference type="EC" id="3.5.2.17"/>
    </reaction>
</comment>
<evidence type="ECO:0000256" key="1">
    <source>
        <dbReference type="ARBA" id="ARBA00001043"/>
    </source>
</evidence>
<evidence type="ECO:0000256" key="7">
    <source>
        <dbReference type="RuleBase" id="RU361270"/>
    </source>
</evidence>
<dbReference type="FunFam" id="2.60.40.180:FF:000005">
    <property type="entry name" value="5-hydroxyisourate hydrolase"/>
    <property type="match status" value="1"/>
</dbReference>
<dbReference type="CDD" id="cd05822">
    <property type="entry name" value="TLP_HIUase"/>
    <property type="match status" value="1"/>
</dbReference>
<dbReference type="Pfam" id="PF00576">
    <property type="entry name" value="Transthyretin"/>
    <property type="match status" value="1"/>
</dbReference>
<dbReference type="InterPro" id="IPR023419">
    <property type="entry name" value="Transthyretin_CS"/>
</dbReference>
<evidence type="ECO:0000256" key="3">
    <source>
        <dbReference type="ARBA" id="ARBA00009850"/>
    </source>
</evidence>
<dbReference type="InterPro" id="IPR023418">
    <property type="entry name" value="Thyroxine_BS"/>
</dbReference>
<dbReference type="InterPro" id="IPR014306">
    <property type="entry name" value="Hydroxyisourate_hydrolase"/>
</dbReference>
<dbReference type="NCBIfam" id="TIGR02962">
    <property type="entry name" value="hdxy_isourate"/>
    <property type="match status" value="1"/>
</dbReference>
<evidence type="ECO:0000259" key="8">
    <source>
        <dbReference type="Pfam" id="PF00576"/>
    </source>
</evidence>
<evidence type="ECO:0000313" key="10">
    <source>
        <dbReference type="Proteomes" id="UP000251205"/>
    </source>
</evidence>
<name>A0A329Y8D8_RHITR</name>
<dbReference type="InterPro" id="IPR023416">
    <property type="entry name" value="Transthyretin/HIU_hydrolase_d"/>
</dbReference>
<comment type="function">
    <text evidence="2">Catalyzes the hydrolysis of 5-hydroxyisourate (HIU) to 2-oxo-4-hydroxy-4-carboxy-5-ureidoimidazoline (OHCU).</text>
</comment>
<dbReference type="EC" id="3.5.2.17" evidence="7"/>
<dbReference type="Gene3D" id="2.60.40.180">
    <property type="entry name" value="Transthyretin/hydroxyisourate hydrolase domain"/>
    <property type="match status" value="1"/>
</dbReference>
<dbReference type="Proteomes" id="UP000251205">
    <property type="component" value="Unassembled WGS sequence"/>
</dbReference>
<dbReference type="AlphaFoldDB" id="A0A329Y8D8"/>
<keyword evidence="6 7" id="KW-0378">Hydrolase</keyword>
<protein>
    <recommendedName>
        <fullName evidence="7">5-hydroxyisourate hydrolase</fullName>
        <shortName evidence="7">HIU hydrolase</shortName>
        <shortName evidence="7">HIUHase</shortName>
        <ecNumber evidence="7">3.5.2.17</ecNumber>
    </recommendedName>
</protein>
<dbReference type="SUPFAM" id="SSF49472">
    <property type="entry name" value="Transthyretin (synonym: prealbumin)"/>
    <property type="match status" value="1"/>
</dbReference>
<dbReference type="PANTHER" id="PTHR10395">
    <property type="entry name" value="URICASE AND TRANSTHYRETIN-RELATED"/>
    <property type="match status" value="1"/>
</dbReference>
<dbReference type="PANTHER" id="PTHR10395:SF7">
    <property type="entry name" value="5-HYDROXYISOURATE HYDROLASE"/>
    <property type="match status" value="1"/>
</dbReference>
<dbReference type="GO" id="GO:0006144">
    <property type="term" value="P:purine nucleobase metabolic process"/>
    <property type="evidence" value="ECO:0007669"/>
    <property type="project" value="UniProtKB-KW"/>
</dbReference>
<proteinExistence type="inferred from homology"/>
<gene>
    <name evidence="9" type="primary">uraH</name>
    <name evidence="9" type="ORF">DQ393_26780</name>
</gene>
<feature type="domain" description="Transthyretin/hydroxyisourate hydrolase" evidence="8">
    <location>
        <begin position="11"/>
        <end position="120"/>
    </location>
</feature>